<dbReference type="InterPro" id="IPR016163">
    <property type="entry name" value="Ald_DH_C"/>
</dbReference>
<feature type="non-terminal residue" evidence="2">
    <location>
        <position position="1"/>
    </location>
</feature>
<reference evidence="2" key="1">
    <citation type="submission" date="2025-08" db="UniProtKB">
        <authorList>
            <consortium name="RefSeq"/>
        </authorList>
    </citation>
    <scope>IDENTIFICATION</scope>
    <source>
        <tissue evidence="2">Lung</tissue>
    </source>
</reference>
<gene>
    <name evidence="2" type="primary">LOC116501360</name>
</gene>
<keyword evidence="1" id="KW-1185">Reference proteome</keyword>
<dbReference type="AlphaFoldDB" id="A0A6J3EMZ5"/>
<dbReference type="GeneID" id="116501360"/>
<dbReference type="InterPro" id="IPR016161">
    <property type="entry name" value="Ald_DH/histidinol_DH"/>
</dbReference>
<name>A0A6J3EMZ5_AYTFU</name>
<evidence type="ECO:0000313" key="2">
    <source>
        <dbReference type="RefSeq" id="XP_032062763.1"/>
    </source>
</evidence>
<organism evidence="1 2">
    <name type="scientific">Aythya fuligula</name>
    <name type="common">Tufted duck</name>
    <name type="synonym">Anas fuligula</name>
    <dbReference type="NCBI Taxonomy" id="219594"/>
    <lineage>
        <taxon>Eukaryota</taxon>
        <taxon>Metazoa</taxon>
        <taxon>Chordata</taxon>
        <taxon>Craniata</taxon>
        <taxon>Vertebrata</taxon>
        <taxon>Euteleostomi</taxon>
        <taxon>Archelosauria</taxon>
        <taxon>Archosauria</taxon>
        <taxon>Dinosauria</taxon>
        <taxon>Saurischia</taxon>
        <taxon>Theropoda</taxon>
        <taxon>Coelurosauria</taxon>
        <taxon>Aves</taxon>
        <taxon>Neognathae</taxon>
        <taxon>Galloanserae</taxon>
        <taxon>Anseriformes</taxon>
        <taxon>Anatidae</taxon>
        <taxon>Aythyinae</taxon>
        <taxon>Aythya</taxon>
    </lineage>
</organism>
<dbReference type="PANTHER" id="PTHR11063">
    <property type="entry name" value="GLUTAMATE SEMIALDEHYDE DEHYDROGENASE"/>
    <property type="match status" value="1"/>
</dbReference>
<accession>A0A6J3EMZ5</accession>
<dbReference type="GO" id="GO:0004350">
    <property type="term" value="F:glutamate-5-semialdehyde dehydrogenase activity"/>
    <property type="evidence" value="ECO:0007669"/>
    <property type="project" value="TreeGrafter"/>
</dbReference>
<dbReference type="PANTHER" id="PTHR11063:SF8">
    <property type="entry name" value="DELTA-1-PYRROLINE-5-CARBOXYLATE SYNTHASE"/>
    <property type="match status" value="1"/>
</dbReference>
<protein>
    <submittedName>
        <fullName evidence="2">Gamma-glutamyl phosphate reductase-like</fullName>
    </submittedName>
</protein>
<dbReference type="RefSeq" id="XP_032062763.1">
    <property type="nucleotide sequence ID" value="XM_032206872.1"/>
</dbReference>
<dbReference type="Gene3D" id="3.40.309.10">
    <property type="entry name" value="Aldehyde Dehydrogenase, Chain A, domain 2"/>
    <property type="match status" value="1"/>
</dbReference>
<proteinExistence type="predicted"/>
<dbReference type="Proteomes" id="UP000504639">
    <property type="component" value="Chromosome W"/>
</dbReference>
<evidence type="ECO:0000313" key="1">
    <source>
        <dbReference type="Proteomes" id="UP000504639"/>
    </source>
</evidence>
<dbReference type="KEGG" id="aful:116501360"/>
<dbReference type="GO" id="GO:0005739">
    <property type="term" value="C:mitochondrion"/>
    <property type="evidence" value="ECO:0007669"/>
    <property type="project" value="TreeGrafter"/>
</dbReference>
<dbReference type="InParanoid" id="A0A6J3EMZ5"/>
<dbReference type="SUPFAM" id="SSF53720">
    <property type="entry name" value="ALDH-like"/>
    <property type="match status" value="1"/>
</dbReference>
<sequence>EKRSAPAPPLLPLIVKVYSGIHAGPKFASYLTFNPSKVKSLHDEYGDLESCIEVVDSVQEAVEHIHKYGSSHLDVTVTENGGEGMCLSNWPTASQRMLLSGRLLCVPVLYRLTTSDSFAETSPEFWRCL</sequence>